<evidence type="ECO:0000313" key="2">
    <source>
        <dbReference type="Proteomes" id="UP000601990"/>
    </source>
</evidence>
<name>A0ABX1MVH0_9RHOO</name>
<dbReference type="RefSeq" id="WP_169197121.1">
    <property type="nucleotide sequence ID" value="NZ_WTVH02000008.1"/>
</dbReference>
<reference evidence="1" key="1">
    <citation type="submission" date="2019-12" db="EMBL/GenBank/DDBJ databases">
        <title>Comparative genomics gives insights into the taxonomy of the Azoarcus-Aromatoleum group and reveals separate origins of nif in the plant-associated Azoarcus and non-plant-associated Aromatoleum sub-groups.</title>
        <authorList>
            <person name="Lafos M."/>
            <person name="Maluk M."/>
            <person name="Batista M."/>
            <person name="Junghare M."/>
            <person name="Carmona M."/>
            <person name="Faoro H."/>
            <person name="Cruz L.M."/>
            <person name="Battistoni F."/>
            <person name="De Souza E."/>
            <person name="Pedrosa F."/>
            <person name="Chen W.-M."/>
            <person name="Poole P.S."/>
            <person name="Dixon R.A."/>
            <person name="James E.K."/>
        </authorList>
    </citation>
    <scope>NUCLEOTIDE SEQUENCE</scope>
    <source>
        <strain evidence="1">U120</strain>
    </source>
</reference>
<sequence length="50" mass="5688">MATPLRRLSLLKADRCVSADNGTNGNVIAKRLGQRSRRRKYFTPLQQESI</sequence>
<comment type="caution">
    <text evidence="1">The sequence shown here is derived from an EMBL/GenBank/DDBJ whole genome shotgun (WGS) entry which is preliminary data.</text>
</comment>
<dbReference type="EMBL" id="WTVH01000001">
    <property type="protein sequence ID" value="NMF91758.1"/>
    <property type="molecule type" value="Genomic_DNA"/>
</dbReference>
<accession>A0ABX1MVH0</accession>
<evidence type="ECO:0000313" key="1">
    <source>
        <dbReference type="EMBL" id="NMF91758.1"/>
    </source>
</evidence>
<evidence type="ECO:0008006" key="3">
    <source>
        <dbReference type="Google" id="ProtNLM"/>
    </source>
</evidence>
<proteinExistence type="predicted"/>
<dbReference type="Proteomes" id="UP000601990">
    <property type="component" value="Unassembled WGS sequence"/>
</dbReference>
<organism evidence="1 2">
    <name type="scientific">Aromatoleum buckelii</name>
    <dbReference type="NCBI Taxonomy" id="200254"/>
    <lineage>
        <taxon>Bacteria</taxon>
        <taxon>Pseudomonadati</taxon>
        <taxon>Pseudomonadota</taxon>
        <taxon>Betaproteobacteria</taxon>
        <taxon>Rhodocyclales</taxon>
        <taxon>Rhodocyclaceae</taxon>
        <taxon>Aromatoleum</taxon>
    </lineage>
</organism>
<gene>
    <name evidence="1" type="ORF">GO608_00220</name>
</gene>
<protein>
    <recommendedName>
        <fullName evidence="3">Transposase</fullName>
    </recommendedName>
</protein>
<keyword evidence="2" id="KW-1185">Reference proteome</keyword>